<protein>
    <submittedName>
        <fullName evidence="1">Uncharacterized protein</fullName>
    </submittedName>
</protein>
<reference evidence="1" key="1">
    <citation type="submission" date="2020-04" db="EMBL/GenBank/DDBJ databases">
        <authorList>
            <person name="Chiriac C."/>
            <person name="Salcher M."/>
            <person name="Ghai R."/>
            <person name="Kavagutti S V."/>
        </authorList>
    </citation>
    <scope>NUCLEOTIDE SEQUENCE</scope>
</reference>
<dbReference type="EMBL" id="LR796187">
    <property type="protein sequence ID" value="CAB4125113.1"/>
    <property type="molecule type" value="Genomic_DNA"/>
</dbReference>
<proteinExistence type="predicted"/>
<name>A0A6J5KW49_9CAUD</name>
<dbReference type="EMBL" id="LR798231">
    <property type="protein sequence ID" value="CAB5208669.1"/>
    <property type="molecule type" value="Genomic_DNA"/>
</dbReference>
<evidence type="ECO:0000313" key="2">
    <source>
        <dbReference type="EMBL" id="CAB5208669.1"/>
    </source>
</evidence>
<sequence>MYKIYSAKLFDSLVVDPVTDPELAKFVTNTKTRGPRFSNYSKEKLEQFVNRIYELRENNSNNTAG</sequence>
<gene>
    <name evidence="2" type="ORF">UFOVP181_112</name>
    <name evidence="1" type="ORF">UFOVP57_50</name>
</gene>
<organism evidence="1">
    <name type="scientific">uncultured Caudovirales phage</name>
    <dbReference type="NCBI Taxonomy" id="2100421"/>
    <lineage>
        <taxon>Viruses</taxon>
        <taxon>Duplodnaviria</taxon>
        <taxon>Heunggongvirae</taxon>
        <taxon>Uroviricota</taxon>
        <taxon>Caudoviricetes</taxon>
        <taxon>Peduoviridae</taxon>
        <taxon>Maltschvirus</taxon>
        <taxon>Maltschvirus maltsch</taxon>
    </lineage>
</organism>
<accession>A0A6J5KW49</accession>
<evidence type="ECO:0000313" key="1">
    <source>
        <dbReference type="EMBL" id="CAB4125113.1"/>
    </source>
</evidence>